<feature type="region of interest" description="Disordered" evidence="1">
    <location>
        <begin position="63"/>
        <end position="88"/>
    </location>
</feature>
<dbReference type="EMBL" id="SNRW01023871">
    <property type="protein sequence ID" value="KAA6362674.1"/>
    <property type="molecule type" value="Genomic_DNA"/>
</dbReference>
<dbReference type="Gene3D" id="1.10.510.10">
    <property type="entry name" value="Transferase(Phosphotransferase) domain 1"/>
    <property type="match status" value="1"/>
</dbReference>
<sequence length="88" mass="9778">MQEILSQKRPIDGKPSELDQMRVNGQVIKPIDPSHYSQELIDLVSALRRVNPNERPTIRQILEADSSSKTTAHSVLASQEAAASIKDE</sequence>
<gene>
    <name evidence="2" type="ORF">EZS28_041799</name>
</gene>
<protein>
    <recommendedName>
        <fullName evidence="4">Protein kinase domain-containing protein</fullName>
    </recommendedName>
</protein>
<accession>A0A5J4TWK0</accession>
<proteinExistence type="predicted"/>
<name>A0A5J4TWK0_9EUKA</name>
<dbReference type="InterPro" id="IPR011009">
    <property type="entry name" value="Kinase-like_dom_sf"/>
</dbReference>
<feature type="compositionally biased region" description="Polar residues" evidence="1">
    <location>
        <begin position="65"/>
        <end position="77"/>
    </location>
</feature>
<dbReference type="SUPFAM" id="SSF56112">
    <property type="entry name" value="Protein kinase-like (PK-like)"/>
    <property type="match status" value="1"/>
</dbReference>
<evidence type="ECO:0000256" key="1">
    <source>
        <dbReference type="SAM" id="MobiDB-lite"/>
    </source>
</evidence>
<organism evidence="2 3">
    <name type="scientific">Streblomastix strix</name>
    <dbReference type="NCBI Taxonomy" id="222440"/>
    <lineage>
        <taxon>Eukaryota</taxon>
        <taxon>Metamonada</taxon>
        <taxon>Preaxostyla</taxon>
        <taxon>Oxymonadida</taxon>
        <taxon>Streblomastigidae</taxon>
        <taxon>Streblomastix</taxon>
    </lineage>
</organism>
<evidence type="ECO:0000313" key="3">
    <source>
        <dbReference type="Proteomes" id="UP000324800"/>
    </source>
</evidence>
<evidence type="ECO:0000313" key="2">
    <source>
        <dbReference type="EMBL" id="KAA6362674.1"/>
    </source>
</evidence>
<comment type="caution">
    <text evidence="2">The sequence shown here is derived from an EMBL/GenBank/DDBJ whole genome shotgun (WGS) entry which is preliminary data.</text>
</comment>
<dbReference type="Proteomes" id="UP000324800">
    <property type="component" value="Unassembled WGS sequence"/>
</dbReference>
<evidence type="ECO:0008006" key="4">
    <source>
        <dbReference type="Google" id="ProtNLM"/>
    </source>
</evidence>
<reference evidence="2 3" key="1">
    <citation type="submission" date="2019-03" db="EMBL/GenBank/DDBJ databases">
        <title>Single cell metagenomics reveals metabolic interactions within the superorganism composed of flagellate Streblomastix strix and complex community of Bacteroidetes bacteria on its surface.</title>
        <authorList>
            <person name="Treitli S.C."/>
            <person name="Kolisko M."/>
            <person name="Husnik F."/>
            <person name="Keeling P."/>
            <person name="Hampl V."/>
        </authorList>
    </citation>
    <scope>NUCLEOTIDE SEQUENCE [LARGE SCALE GENOMIC DNA]</scope>
    <source>
        <strain evidence="2">ST1C</strain>
    </source>
</reference>
<dbReference type="OrthoDB" id="248923at2759"/>
<dbReference type="AlphaFoldDB" id="A0A5J4TWK0"/>